<evidence type="ECO:0000313" key="4">
    <source>
        <dbReference type="EMBL" id="EGT39747.1"/>
    </source>
</evidence>
<dbReference type="InterPro" id="IPR036420">
    <property type="entry name" value="BRCT_dom_sf"/>
</dbReference>
<dbReference type="eggNOG" id="KOG1929">
    <property type="taxonomic scope" value="Eukaryota"/>
</dbReference>
<feature type="region of interest" description="Disordered" evidence="2">
    <location>
        <begin position="322"/>
        <end position="347"/>
    </location>
</feature>
<feature type="region of interest" description="Disordered" evidence="2">
    <location>
        <begin position="393"/>
        <end position="414"/>
    </location>
</feature>
<gene>
    <name evidence="4" type="ORF">CAEBREN_14787</name>
</gene>
<dbReference type="GO" id="GO:0007095">
    <property type="term" value="P:mitotic G2 DNA damage checkpoint signaling"/>
    <property type="evidence" value="ECO:0007669"/>
    <property type="project" value="TreeGrafter"/>
</dbReference>
<evidence type="ECO:0000256" key="2">
    <source>
        <dbReference type="SAM" id="MobiDB-lite"/>
    </source>
</evidence>
<protein>
    <recommendedName>
        <fullName evidence="3">BRCT domain-containing protein</fullName>
    </recommendedName>
</protein>
<sequence length="1183" mass="135528">MTAPPAPKKLRRSEVLRMQDDSILCDDEELDSPFNLYFIKTTDGNPTALELQNLEETFQVVKNAGVMPDWIDPESVDRLQSSDDFFVLPCFRGKIFRKLQAKKIKVYGPPIVLESINEQKQLPQWNHPVYSSAFEGAKISFTCIEPEKKRELYEKVAWMCGVVGSNLYHESTHLVAGRAEQTDKYKAAVNNSIKLMRKEWIEDLWVTSTATMGKFSALVKDAIDCYELKVFEGLEMAVTSIDGADRNNLIQLVEQHGGKIPGNMSKSRCKHLITDKTSGQKYTKAVEWGTVHVVQTRWVRKCIDLGHLVDEKKYHPKYLSTEHIRSSTPKKDATVTESGPDVSSIAGPGGRLCTSSLTLSSVNTQIDHSYRQSGSSFNSMVSTSNVASTTINSNDVTIGNAPKEKRRDHQQASSVVRSESVLLTRFHTSQSVSSQNICKDPIDDLRAQIDSRHRELFENCLFHICGVDETRMEKWRRFLNDTGATRAPKFASATNVVVVSPNQQERLTIRKYLQQEDITIVNVQWVMECVKKGEMISPEGFEWKENQSDDVLSPDMNCLNRMPTSISYCRNEQEPTIISHLFANRSYYVHPDVKHISHQIQINGGKIEEVPENAKYVVFGHSALMHELLEFDMVITDFYIETCIDNKSLITISRCPLFVPLPRPPLPIFEHLRFVLRNGTSYVREYAKLIIETNGGTVLDRMDTKSYKIVLDPDSPQDSHVEYSARTADFSWIIASMSQCRLQPIEHHLYNKDSKPLTEYIREDDVWMKCTREMDSTEEMELEVEERNRISDNPVDTGNAFKSNNIPSPYENPYFPDLRKPYKMNLNLDGVSEYINNMESPSRDTQESLTTSRVGIILRKAVMNTGRRETEKENEPGTCELLKPRVAVAENRRTVSSTPVLVRDPDRSTRYMPMDESFADQNQEHEELNRHYALHPHFLLSVSNMNQQESAELHDAIKQLGGRIEKDFNRDVTHLITSNMQRTPKVLSSIAAGLWCLTPDYVTMSLSKGCWLKEEPFEWCPQKLPPLAPKDRESRKILENLVSICGLWRKRVAEMPITSSVRMENRHNGAFSDWCVVIHHEDTKTQQIAAILEAGGAVVRSVTDYIEVSTIMPNKVFAHRDFKWNSQVFIWRKSINIFQKFQSARMLKADNIPIYVFDVIYEYLIDRDNVNFTTYLHPVYRKS</sequence>
<name>G0NXZ0_CAEBE</name>
<dbReference type="InterPro" id="IPR059215">
    <property type="entry name" value="BRCT2_TopBP1-like"/>
</dbReference>
<feature type="domain" description="BRCT" evidence="3">
    <location>
        <begin position="938"/>
        <end position="1019"/>
    </location>
</feature>
<accession>G0NXZ0</accession>
<feature type="domain" description="BRCT" evidence="3">
    <location>
        <begin position="226"/>
        <end position="316"/>
    </location>
</feature>
<dbReference type="Proteomes" id="UP000008068">
    <property type="component" value="Unassembled WGS sequence"/>
</dbReference>
<dbReference type="FunCoup" id="G0NXZ0">
    <property type="interactions" value="2465"/>
</dbReference>
<evidence type="ECO:0000256" key="1">
    <source>
        <dbReference type="ARBA" id="ARBA00022737"/>
    </source>
</evidence>
<dbReference type="CDD" id="cd00027">
    <property type="entry name" value="BRCT"/>
    <property type="match status" value="1"/>
</dbReference>
<dbReference type="SMART" id="SM00292">
    <property type="entry name" value="BRCT"/>
    <property type="match status" value="6"/>
</dbReference>
<organism evidence="5">
    <name type="scientific">Caenorhabditis brenneri</name>
    <name type="common">Nematode worm</name>
    <dbReference type="NCBI Taxonomy" id="135651"/>
    <lineage>
        <taxon>Eukaryota</taxon>
        <taxon>Metazoa</taxon>
        <taxon>Ecdysozoa</taxon>
        <taxon>Nematoda</taxon>
        <taxon>Chromadorea</taxon>
        <taxon>Rhabditida</taxon>
        <taxon>Rhabditina</taxon>
        <taxon>Rhabditomorpha</taxon>
        <taxon>Rhabditoidea</taxon>
        <taxon>Rhabditidae</taxon>
        <taxon>Peloderinae</taxon>
        <taxon>Caenorhabditis</taxon>
    </lineage>
</organism>
<dbReference type="CDD" id="cd17731">
    <property type="entry name" value="BRCT_TopBP1_rpt2_like"/>
    <property type="match status" value="1"/>
</dbReference>
<dbReference type="FunFam" id="3.40.50.10190:FF:000146">
    <property type="entry name" value="BRCT domain protein (Eurofung)"/>
    <property type="match status" value="1"/>
</dbReference>
<feature type="compositionally biased region" description="Basic and acidic residues" evidence="2">
    <location>
        <begin position="322"/>
        <end position="334"/>
    </location>
</feature>
<dbReference type="CDD" id="cd17738">
    <property type="entry name" value="BRCT_TopBP1_rpt7"/>
    <property type="match status" value="1"/>
</dbReference>
<feature type="compositionally biased region" description="Polar residues" evidence="2">
    <location>
        <begin position="794"/>
        <end position="805"/>
    </location>
</feature>
<dbReference type="EMBL" id="GL379975">
    <property type="protein sequence ID" value="EGT39747.1"/>
    <property type="molecule type" value="Genomic_DNA"/>
</dbReference>
<feature type="domain" description="BRCT" evidence="3">
    <location>
        <begin position="129"/>
        <end position="203"/>
    </location>
</feature>
<dbReference type="Pfam" id="PF12738">
    <property type="entry name" value="PTCB-BRCT"/>
    <property type="match status" value="1"/>
</dbReference>
<dbReference type="PANTHER" id="PTHR13561">
    <property type="entry name" value="DNA REPLICATION REGULATOR DPB11-RELATED"/>
    <property type="match status" value="1"/>
</dbReference>
<evidence type="ECO:0000259" key="3">
    <source>
        <dbReference type="PROSITE" id="PS50172"/>
    </source>
</evidence>
<dbReference type="InParanoid" id="G0NXZ0"/>
<dbReference type="InterPro" id="IPR001357">
    <property type="entry name" value="BRCT_dom"/>
</dbReference>
<dbReference type="FunFam" id="3.40.50.10190:FF:000010">
    <property type="entry name" value="DNA topoisomerase II binding protein 1"/>
    <property type="match status" value="1"/>
</dbReference>
<dbReference type="GO" id="GO:0033314">
    <property type="term" value="P:mitotic DNA replication checkpoint signaling"/>
    <property type="evidence" value="ECO:0007669"/>
    <property type="project" value="TreeGrafter"/>
</dbReference>
<dbReference type="OrthoDB" id="251770at2759"/>
<evidence type="ECO:0000313" key="5">
    <source>
        <dbReference type="Proteomes" id="UP000008068"/>
    </source>
</evidence>
<dbReference type="Pfam" id="PF00533">
    <property type="entry name" value="BRCT"/>
    <property type="match status" value="3"/>
</dbReference>
<dbReference type="GO" id="GO:0006270">
    <property type="term" value="P:DNA replication initiation"/>
    <property type="evidence" value="ECO:0007669"/>
    <property type="project" value="TreeGrafter"/>
</dbReference>
<dbReference type="STRING" id="135651.G0NXZ0"/>
<proteinExistence type="predicted"/>
<feature type="region of interest" description="Disordered" evidence="2">
    <location>
        <begin position="784"/>
        <end position="805"/>
    </location>
</feature>
<dbReference type="AlphaFoldDB" id="G0NXZ0"/>
<feature type="domain" description="BRCT" evidence="3">
    <location>
        <begin position="452"/>
        <end position="543"/>
    </location>
</feature>
<dbReference type="SUPFAM" id="SSF52113">
    <property type="entry name" value="BRCT domain"/>
    <property type="match status" value="5"/>
</dbReference>
<dbReference type="PANTHER" id="PTHR13561:SF20">
    <property type="entry name" value="DNA TOPOISOMERASE 2-BINDING PROTEIN 1"/>
    <property type="match status" value="1"/>
</dbReference>
<dbReference type="Pfam" id="PF16589">
    <property type="entry name" value="BRCT_2"/>
    <property type="match status" value="1"/>
</dbReference>
<dbReference type="Gene3D" id="3.40.50.10190">
    <property type="entry name" value="BRCT domain"/>
    <property type="match status" value="7"/>
</dbReference>
<dbReference type="PROSITE" id="PS50172">
    <property type="entry name" value="BRCT"/>
    <property type="match status" value="5"/>
</dbReference>
<keyword evidence="1" id="KW-0677">Repeat</keyword>
<keyword evidence="5" id="KW-1185">Reference proteome</keyword>
<reference evidence="5" key="1">
    <citation type="submission" date="2011-07" db="EMBL/GenBank/DDBJ databases">
        <authorList>
            <consortium name="Caenorhabditis brenneri Sequencing and Analysis Consortium"/>
            <person name="Wilson R.K."/>
        </authorList>
    </citation>
    <scope>NUCLEOTIDE SEQUENCE [LARGE SCALE GENOMIC DNA]</scope>
    <source>
        <strain evidence="5">PB2801</strain>
    </source>
</reference>
<feature type="domain" description="BRCT" evidence="3">
    <location>
        <begin position="664"/>
        <end position="750"/>
    </location>
</feature>
<dbReference type="HOGENOM" id="CLU_273654_0_0_1"/>